<feature type="transmembrane region" description="Helical" evidence="2">
    <location>
        <begin position="105"/>
        <end position="131"/>
    </location>
</feature>
<evidence type="ECO:0008006" key="5">
    <source>
        <dbReference type="Google" id="ProtNLM"/>
    </source>
</evidence>
<evidence type="ECO:0000313" key="3">
    <source>
        <dbReference type="EMBL" id="WXB77552.1"/>
    </source>
</evidence>
<sequence>MNEHPPGWYDHEGERRYWDGQQWTHSTSVPPGPAPGAPPQGQVMPYGQQSGSGGQPPPFAPGVMPAARKEPALSLLASFFIPGLGEMINGDVGIGVAFLSAYVGGWVLVVCLGWILIGFIGLPIALGAWIWSMIDSYQGAVRVNQRNGYPG</sequence>
<keyword evidence="2" id="KW-0812">Transmembrane</keyword>
<evidence type="ECO:0000313" key="4">
    <source>
        <dbReference type="Proteomes" id="UP001382727"/>
    </source>
</evidence>
<keyword evidence="2" id="KW-1133">Transmembrane helix</keyword>
<name>A0ABZ2MKC9_9MICO</name>
<accession>A0ABZ2MKC9</accession>
<dbReference type="RefSeq" id="WP_338751557.1">
    <property type="nucleotide sequence ID" value="NZ_CP144913.1"/>
</dbReference>
<feature type="transmembrane region" description="Helical" evidence="2">
    <location>
        <begin position="73"/>
        <end position="99"/>
    </location>
</feature>
<keyword evidence="4" id="KW-1185">Reference proteome</keyword>
<reference evidence="3 4" key="1">
    <citation type="submission" date="2024-02" db="EMBL/GenBank/DDBJ databases">
        <title>Janibacter sp. nov., isolated from gut of marine sandworm.</title>
        <authorList>
            <person name="Kim B."/>
            <person name="Jun M.O."/>
            <person name="Shin N.-R."/>
        </authorList>
    </citation>
    <scope>NUCLEOTIDE SEQUENCE [LARGE SCALE GENOMIC DNA]</scope>
    <source>
        <strain evidence="3 4">A1S7</strain>
    </source>
</reference>
<feature type="region of interest" description="Disordered" evidence="1">
    <location>
        <begin position="22"/>
        <end position="63"/>
    </location>
</feature>
<protein>
    <recommendedName>
        <fullName evidence="5">DUF2510 domain-containing protein</fullName>
    </recommendedName>
</protein>
<proteinExistence type="predicted"/>
<evidence type="ECO:0000256" key="1">
    <source>
        <dbReference type="SAM" id="MobiDB-lite"/>
    </source>
</evidence>
<gene>
    <name evidence="3" type="ORF">V1351_05650</name>
</gene>
<dbReference type="EMBL" id="CP144913">
    <property type="protein sequence ID" value="WXB77552.1"/>
    <property type="molecule type" value="Genomic_DNA"/>
</dbReference>
<keyword evidence="2" id="KW-0472">Membrane</keyword>
<organism evidence="3 4">
    <name type="scientific">Janibacter alittae</name>
    <dbReference type="NCBI Taxonomy" id="3115209"/>
    <lineage>
        <taxon>Bacteria</taxon>
        <taxon>Bacillati</taxon>
        <taxon>Actinomycetota</taxon>
        <taxon>Actinomycetes</taxon>
        <taxon>Micrococcales</taxon>
        <taxon>Intrasporangiaceae</taxon>
        <taxon>Janibacter</taxon>
    </lineage>
</organism>
<dbReference type="Proteomes" id="UP001382727">
    <property type="component" value="Chromosome"/>
</dbReference>
<evidence type="ECO:0000256" key="2">
    <source>
        <dbReference type="SAM" id="Phobius"/>
    </source>
</evidence>